<reference evidence="1 2" key="1">
    <citation type="submission" date="2016-10" db="EMBL/GenBank/DDBJ databases">
        <authorList>
            <person name="de Groot N.N."/>
        </authorList>
    </citation>
    <scope>NUCLEOTIDE SEQUENCE [LARGE SCALE GENOMIC DNA]</scope>
    <source>
        <strain evidence="1 2">DSM 17925</strain>
    </source>
</reference>
<dbReference type="InterPro" id="IPR017601">
    <property type="entry name" value="DGQHR-contain_dom"/>
</dbReference>
<evidence type="ECO:0000313" key="2">
    <source>
        <dbReference type="Proteomes" id="UP000199167"/>
    </source>
</evidence>
<accession>A0A1I0MYV6</accession>
<protein>
    <submittedName>
        <fullName evidence="1">DGQHR domain-containing protein</fullName>
    </submittedName>
</protein>
<dbReference type="AlphaFoldDB" id="A0A1I0MYV6"/>
<dbReference type="CDD" id="cd16413">
    <property type="entry name" value="DGQHR_domain"/>
    <property type="match status" value="1"/>
</dbReference>
<keyword evidence="2" id="KW-1185">Reference proteome</keyword>
<sequence length="349" mass="39334">MPDKKFKAKCITVKLDDIVAYTFSMPVKDLVHLYYVAVRGKDDEDGAVQRPLSRRRIESVRDYILDGNTFFNSFILNWNEKPKLIVLKDGTIAFPLISEAAQAIDGQHRLAGLEAAMEIDDSVSERDLIVTMCIGLSTKQAATIFLNINTEQRPVPKSLLFDLFGETASDPKHAINRAKDIASHLNDDENSPLYRLIKFPGATRGSGKIELSTFVTAFKPSLEMDGEFYLRKLKTLEHQQTVIKNYFDVLKTAYTEAEIWTKSSQNPFFKAAGFNGAVDFLLGKLVFKCAEEGDFSKEFMTKVLDIDASDALTWEDLKGMDGKTARKRVTEHFERGLLRSAKAGDEFKF</sequence>
<dbReference type="InterPro" id="IPR017642">
    <property type="entry name" value="DNA_S_mod_DndB"/>
</dbReference>
<dbReference type="EMBL" id="FOIZ01000001">
    <property type="protein sequence ID" value="SEV93944.1"/>
    <property type="molecule type" value="Genomic_DNA"/>
</dbReference>
<proteinExistence type="predicted"/>
<organism evidence="1 2">
    <name type="scientific">Cognatiyoonia koreensis</name>
    <dbReference type="NCBI Taxonomy" id="364200"/>
    <lineage>
        <taxon>Bacteria</taxon>
        <taxon>Pseudomonadati</taxon>
        <taxon>Pseudomonadota</taxon>
        <taxon>Alphaproteobacteria</taxon>
        <taxon>Rhodobacterales</taxon>
        <taxon>Paracoccaceae</taxon>
        <taxon>Cognatiyoonia</taxon>
    </lineage>
</organism>
<dbReference type="NCBIfam" id="TIGR03187">
    <property type="entry name" value="DGQHR"/>
    <property type="match status" value="1"/>
</dbReference>
<dbReference type="InterPro" id="IPR018247">
    <property type="entry name" value="EF_Hand_1_Ca_BS"/>
</dbReference>
<dbReference type="PROSITE" id="PS00018">
    <property type="entry name" value="EF_HAND_1"/>
    <property type="match status" value="1"/>
</dbReference>
<dbReference type="STRING" id="364200.SAMN04488515_0320"/>
<name>A0A1I0MYV6_9RHOB</name>
<dbReference type="Pfam" id="PF14072">
    <property type="entry name" value="DndB"/>
    <property type="match status" value="1"/>
</dbReference>
<evidence type="ECO:0000313" key="1">
    <source>
        <dbReference type="EMBL" id="SEV93944.1"/>
    </source>
</evidence>
<dbReference type="RefSeq" id="WP_165611762.1">
    <property type="nucleotide sequence ID" value="NZ_FOIZ01000001.1"/>
</dbReference>
<dbReference type="Proteomes" id="UP000199167">
    <property type="component" value="Unassembled WGS sequence"/>
</dbReference>
<gene>
    <name evidence="1" type="ORF">SAMN04488515_0320</name>
</gene>